<dbReference type="GeneID" id="90543161"/>
<feature type="transmembrane region" description="Helical" evidence="1">
    <location>
        <begin position="105"/>
        <end position="128"/>
    </location>
</feature>
<keyword evidence="4" id="KW-1185">Reference proteome</keyword>
<dbReference type="Proteomes" id="UP000246114">
    <property type="component" value="Unassembled WGS sequence"/>
</dbReference>
<evidence type="ECO:0000313" key="3">
    <source>
        <dbReference type="EMBL" id="SFF67945.1"/>
    </source>
</evidence>
<accession>A0A1I2KLV0</accession>
<evidence type="ECO:0000313" key="5">
    <source>
        <dbReference type="Proteomes" id="UP000246114"/>
    </source>
</evidence>
<dbReference type="RefSeq" id="WP_027639489.1">
    <property type="nucleotide sequence ID" value="NZ_BAAACD010000004.1"/>
</dbReference>
<feature type="transmembrane region" description="Helical" evidence="1">
    <location>
        <begin position="67"/>
        <end position="85"/>
    </location>
</feature>
<organism evidence="3 4">
    <name type="scientific">Clostridium cadaveris</name>
    <dbReference type="NCBI Taxonomy" id="1529"/>
    <lineage>
        <taxon>Bacteria</taxon>
        <taxon>Bacillati</taxon>
        <taxon>Bacillota</taxon>
        <taxon>Clostridia</taxon>
        <taxon>Eubacteriales</taxon>
        <taxon>Clostridiaceae</taxon>
        <taxon>Clostridium</taxon>
    </lineage>
</organism>
<keyword evidence="1" id="KW-0812">Transmembrane</keyword>
<keyword evidence="1" id="KW-1133">Transmembrane helix</keyword>
<evidence type="ECO:0000313" key="4">
    <source>
        <dbReference type="Proteomes" id="UP000182135"/>
    </source>
</evidence>
<reference evidence="3 4" key="1">
    <citation type="submission" date="2016-10" db="EMBL/GenBank/DDBJ databases">
        <authorList>
            <person name="de Groot N.N."/>
        </authorList>
    </citation>
    <scope>NUCLEOTIDE SEQUENCE [LARGE SCALE GENOMIC DNA]</scope>
    <source>
        <strain evidence="3 4">NLAE-zl-G419</strain>
    </source>
</reference>
<reference evidence="2 5" key="2">
    <citation type="submission" date="2018-03" db="EMBL/GenBank/DDBJ databases">
        <title>The uncultured portion of the human microbiome is neutrally assembled.</title>
        <authorList>
            <person name="Jeraldo P."/>
            <person name="Boardman L."/>
            <person name="White B.A."/>
            <person name="Nelson H."/>
            <person name="Goldenfeld N."/>
            <person name="Chia N."/>
        </authorList>
    </citation>
    <scope>NUCLEOTIDE SEQUENCE [LARGE SCALE GENOMIC DNA]</scope>
    <source>
        <strain evidence="2">CIM:MAG 903</strain>
    </source>
</reference>
<protein>
    <submittedName>
        <fullName evidence="3">Uncharacterized protein</fullName>
    </submittedName>
</protein>
<dbReference type="Proteomes" id="UP000182135">
    <property type="component" value="Unassembled WGS sequence"/>
</dbReference>
<sequence length="137" mass="16293">MFIKKHPYLILSIIFGFISGILWASSVMVMYEVTMFYLVIIFIPIALSLSIYFLYKNRMETIKCFRNSYLISLALGFMIFDYVFMEYWHIDYFLSGFNGMGNTVRLIIFQMGLICIIMLLYSILFTRLSKKLDNRMK</sequence>
<dbReference type="EMBL" id="QAMZ01000052">
    <property type="protein sequence ID" value="PWL52055.1"/>
    <property type="molecule type" value="Genomic_DNA"/>
</dbReference>
<evidence type="ECO:0000313" key="2">
    <source>
        <dbReference type="EMBL" id="PWL52055.1"/>
    </source>
</evidence>
<name>A0A1I2KLV0_9CLOT</name>
<dbReference type="EMBL" id="FOOE01000006">
    <property type="protein sequence ID" value="SFF67945.1"/>
    <property type="molecule type" value="Genomic_DNA"/>
</dbReference>
<evidence type="ECO:0000256" key="1">
    <source>
        <dbReference type="SAM" id="Phobius"/>
    </source>
</evidence>
<feature type="transmembrane region" description="Helical" evidence="1">
    <location>
        <begin position="7"/>
        <end position="29"/>
    </location>
</feature>
<keyword evidence="1" id="KW-0472">Membrane</keyword>
<gene>
    <name evidence="2" type="ORF">DBY38_12095</name>
    <name evidence="3" type="ORF">SAMN04487885_106107</name>
</gene>
<dbReference type="AlphaFoldDB" id="A0A1I2KLV0"/>
<proteinExistence type="predicted"/>
<feature type="transmembrane region" description="Helical" evidence="1">
    <location>
        <begin position="35"/>
        <end position="55"/>
    </location>
</feature>